<reference evidence="1" key="1">
    <citation type="submission" date="2022-02" db="EMBL/GenBank/DDBJ databases">
        <title>Plant Genome Project.</title>
        <authorList>
            <person name="Zhang R.-G."/>
        </authorList>
    </citation>
    <scope>NUCLEOTIDE SEQUENCE</scope>
    <source>
        <strain evidence="1">AT1</strain>
    </source>
</reference>
<organism evidence="1 2">
    <name type="scientific">Rhododendron molle</name>
    <name type="common">Chinese azalea</name>
    <name type="synonym">Azalea mollis</name>
    <dbReference type="NCBI Taxonomy" id="49168"/>
    <lineage>
        <taxon>Eukaryota</taxon>
        <taxon>Viridiplantae</taxon>
        <taxon>Streptophyta</taxon>
        <taxon>Embryophyta</taxon>
        <taxon>Tracheophyta</taxon>
        <taxon>Spermatophyta</taxon>
        <taxon>Magnoliopsida</taxon>
        <taxon>eudicotyledons</taxon>
        <taxon>Gunneridae</taxon>
        <taxon>Pentapetalae</taxon>
        <taxon>asterids</taxon>
        <taxon>Ericales</taxon>
        <taxon>Ericaceae</taxon>
        <taxon>Ericoideae</taxon>
        <taxon>Rhodoreae</taxon>
        <taxon>Rhododendron</taxon>
    </lineage>
</organism>
<comment type="caution">
    <text evidence="1">The sequence shown here is derived from an EMBL/GenBank/DDBJ whole genome shotgun (WGS) entry which is preliminary data.</text>
</comment>
<dbReference type="EMBL" id="CM046391">
    <property type="protein sequence ID" value="KAI8559623.1"/>
    <property type="molecule type" value="Genomic_DNA"/>
</dbReference>
<protein>
    <submittedName>
        <fullName evidence="1">Uncharacterized protein</fullName>
    </submittedName>
</protein>
<name>A0ACC0P1U9_RHOML</name>
<accession>A0ACC0P1U9</accession>
<evidence type="ECO:0000313" key="2">
    <source>
        <dbReference type="Proteomes" id="UP001062846"/>
    </source>
</evidence>
<dbReference type="Proteomes" id="UP001062846">
    <property type="component" value="Chromosome 4"/>
</dbReference>
<proteinExistence type="predicted"/>
<gene>
    <name evidence="1" type="ORF">RHMOL_Rhmol04G0187700</name>
</gene>
<sequence length="917" mass="101911">MSQDGRTVEYHGGKFFNVPRIKYEGGSIAYVDNCNCDTVSLLEVGDLVEQLGYTGMINYYYVMTGRTINNGLKMLLSDKDVLDMIDQLPPSRIVDIYIEPVSPLVMIQTQDSSTNKAGPSDKVGPSGPSDKVGPPDIGLGPNLNYEDLLFDDGDLKDVDIGDVDIGGVVTTSSESDVSFFEDSDYAQSNDDELYEAFVDDGIEWEGLGKNKGKEREVNEEVNMEVDDGEDYGDVSSEDLHSVYSNSDDEVKDKNPEFRAETDMGKVKFCPGMKFSNAKEFREAVREYAIKKGKDIKFVKNETTRIKAICAAENCPWSIMGSLAQKGESFQVKTYKKKHKCLRSFRVRHVTSMYLANKYVDSIRSNPNMPLEHLQERVRKDIVVNVSTTQAYRAKRKTLDLIEGTHLEQYALLRDYCEEVRRTNPNTTIIINTIPPPTEDGQPTFERLYICLGALKQGMLSGCRRLGLVPALQQVVPNAEMRFCTRHLYTNFRDLHKGMELRKQLWSATRATTVEDFHKAMETMKATDVEAYKWLAEKPPMQWSRSHYSTLNKCDLLVNNLCEGFNKDIKLARDKPIITMLEGIRCYLMKRMTKRREQITTWEHNICPNIIDKVEKYKKRCGGCNAIWCGEGHYQIHGPPLEQYSLNLEDRTCSCRKWDLKGIPCTHAITAITHKHANIQDYIDPCYKKETNANIYRGIIYPINGRNMWHARGCVPILPPNYGRSSGRPKKCRRKETAELENPNPDKLRRQNTSLRCGKCGQWGHNMRTCKNEANPEIRRRPTGGLVFTRPSGRPRGRPRRGGVQSTFGRGRGAVGDGAAPQSSQVSVGTDGAAPQATQASQVSVGTVGIDGGGTRGGRGRGTDGGGTRGGRGKGRSIGGSSGGGKGGRTGGGRSRAGRGSGVGTRGGSTDGGRGRPE</sequence>
<evidence type="ECO:0000313" key="1">
    <source>
        <dbReference type="EMBL" id="KAI8559623.1"/>
    </source>
</evidence>
<keyword evidence="2" id="KW-1185">Reference proteome</keyword>